<proteinExistence type="predicted"/>
<name>A0AA36FKU2_OCTVU</name>
<accession>A0AA36FKU2</accession>
<evidence type="ECO:0000313" key="2">
    <source>
        <dbReference type="Proteomes" id="UP001162480"/>
    </source>
</evidence>
<keyword evidence="2" id="KW-1185">Reference proteome</keyword>
<evidence type="ECO:0000313" key="1">
    <source>
        <dbReference type="EMBL" id="CAI9742715.1"/>
    </source>
</evidence>
<gene>
    <name evidence="1" type="ORF">OCTVUL_1B022732</name>
</gene>
<dbReference type="EMBL" id="OX597841">
    <property type="protein sequence ID" value="CAI9742715.1"/>
    <property type="molecule type" value="Genomic_DNA"/>
</dbReference>
<organism evidence="1 2">
    <name type="scientific">Octopus vulgaris</name>
    <name type="common">Common octopus</name>
    <dbReference type="NCBI Taxonomy" id="6645"/>
    <lineage>
        <taxon>Eukaryota</taxon>
        <taxon>Metazoa</taxon>
        <taxon>Spiralia</taxon>
        <taxon>Lophotrochozoa</taxon>
        <taxon>Mollusca</taxon>
        <taxon>Cephalopoda</taxon>
        <taxon>Coleoidea</taxon>
        <taxon>Octopodiformes</taxon>
        <taxon>Octopoda</taxon>
        <taxon>Incirrata</taxon>
        <taxon>Octopodidae</taxon>
        <taxon>Octopus</taxon>
    </lineage>
</organism>
<dbReference type="AlphaFoldDB" id="A0AA36FKU2"/>
<reference evidence="1" key="1">
    <citation type="submission" date="2023-08" db="EMBL/GenBank/DDBJ databases">
        <authorList>
            <person name="Alioto T."/>
            <person name="Alioto T."/>
            <person name="Gomez Garrido J."/>
        </authorList>
    </citation>
    <scope>NUCLEOTIDE SEQUENCE</scope>
</reference>
<protein>
    <submittedName>
        <fullName evidence="1">Uncharacterized protein</fullName>
    </submittedName>
</protein>
<dbReference type="Proteomes" id="UP001162480">
    <property type="component" value="Chromosome 28"/>
</dbReference>
<sequence length="106" mass="12521">MSQNFWNWKERFGNPNLRTREKPVLQFGRRTGSLLGNGAEFLNFWNWKERFRNPNLRTREKPVLQFGRRTGSLLGNGDKQRLIDDIGMKEIFITLDTSSIFIIFKG</sequence>